<dbReference type="EMBL" id="JAFBMS010000030">
    <property type="protein sequence ID" value="KAG9342134.1"/>
    <property type="molecule type" value="Genomic_DNA"/>
</dbReference>
<organism evidence="1 2">
    <name type="scientific">Albula glossodonta</name>
    <name type="common">roundjaw bonefish</name>
    <dbReference type="NCBI Taxonomy" id="121402"/>
    <lineage>
        <taxon>Eukaryota</taxon>
        <taxon>Metazoa</taxon>
        <taxon>Chordata</taxon>
        <taxon>Craniata</taxon>
        <taxon>Vertebrata</taxon>
        <taxon>Euteleostomi</taxon>
        <taxon>Actinopterygii</taxon>
        <taxon>Neopterygii</taxon>
        <taxon>Teleostei</taxon>
        <taxon>Albuliformes</taxon>
        <taxon>Albulidae</taxon>
        <taxon>Albula</taxon>
    </lineage>
</organism>
<gene>
    <name evidence="1" type="ORF">JZ751_017134</name>
</gene>
<protein>
    <submittedName>
        <fullName evidence="1">Uncharacterized protein</fullName>
    </submittedName>
</protein>
<reference evidence="1" key="1">
    <citation type="thesis" date="2021" institute="BYU ScholarsArchive" country="Provo, UT, USA">
        <title>Applications of and Algorithms for Genome Assembly and Genomic Analyses with an Emphasis on Marine Teleosts.</title>
        <authorList>
            <person name="Pickett B.D."/>
        </authorList>
    </citation>
    <scope>NUCLEOTIDE SEQUENCE</scope>
    <source>
        <strain evidence="1">HI-2016</strain>
    </source>
</reference>
<sequence length="159" mass="18358">MSQGRLAICCSRLHFDWTSDQDRKQETQLASVLKVFRPWQKPVISVELTTCFFWTAVINFRQLNAPHEELAPHSDALKLGSFLFPSIFSSRGLCRPHTFQSTNTRSLEVQSKRVYSDLILSDVGNRRAVSLRLQEKNTKSEKRNGIHCDVIDKEYMHCT</sequence>
<dbReference type="AlphaFoldDB" id="A0A8T2NPY3"/>
<name>A0A8T2NPY3_9TELE</name>
<proteinExistence type="predicted"/>
<dbReference type="Proteomes" id="UP000824540">
    <property type="component" value="Unassembled WGS sequence"/>
</dbReference>
<keyword evidence="2" id="KW-1185">Reference proteome</keyword>
<comment type="caution">
    <text evidence="1">The sequence shown here is derived from an EMBL/GenBank/DDBJ whole genome shotgun (WGS) entry which is preliminary data.</text>
</comment>
<accession>A0A8T2NPY3</accession>
<evidence type="ECO:0000313" key="1">
    <source>
        <dbReference type="EMBL" id="KAG9342134.1"/>
    </source>
</evidence>
<evidence type="ECO:0000313" key="2">
    <source>
        <dbReference type="Proteomes" id="UP000824540"/>
    </source>
</evidence>